<dbReference type="GO" id="GO:0005125">
    <property type="term" value="F:cytokine activity"/>
    <property type="evidence" value="ECO:0007669"/>
    <property type="project" value="UniProtKB-KW"/>
</dbReference>
<proteinExistence type="inferred from homology"/>
<dbReference type="GO" id="GO:0010628">
    <property type="term" value="P:positive regulation of gene expression"/>
    <property type="evidence" value="ECO:0007669"/>
    <property type="project" value="TreeGrafter"/>
</dbReference>
<evidence type="ECO:0000313" key="13">
    <source>
        <dbReference type="EMBL" id="CAH2274913.1"/>
    </source>
</evidence>
<dbReference type="AlphaFoldDB" id="A0AAD1RQQ4"/>
<evidence type="ECO:0000313" key="14">
    <source>
        <dbReference type="Proteomes" id="UP001295444"/>
    </source>
</evidence>
<comment type="similarity">
    <text evidence="4">Belongs to the IL-1 family.</text>
</comment>
<keyword evidence="7" id="KW-0202">Cytokine</keyword>
<keyword evidence="9" id="KW-0666">Pyrogen</keyword>
<evidence type="ECO:0000256" key="8">
    <source>
        <dbReference type="ARBA" id="ARBA00022525"/>
    </source>
</evidence>
<dbReference type="EMBL" id="OW240914">
    <property type="protein sequence ID" value="CAH2274913.1"/>
    <property type="molecule type" value="Genomic_DNA"/>
</dbReference>
<keyword evidence="11" id="KW-0458">Lysosome</keyword>
<dbReference type="InterPro" id="IPR008996">
    <property type="entry name" value="IL1/FGF"/>
</dbReference>
<sequence>MEPNRRYCDDKKSLQEARHLLETEMSSPYPMSFPCWYQTIEFNYPTTPYQSLRQQIPKILTILAKKRRYLNMIKKFDANDISYINYSNHHESLNPGFESLNPDRDIIKKETSIRDDINHYFIQANDILMAKVLQGSNEAKKAKFTIIVGKPKNQKTPVTLQIVDKKQYLTYESGKLILQVYQDSDIDYSNQNPPKYFFYMSETPDSKYTFEPVMAQNMVISTTKTDTSKVTVEPNSSNIHYNAFVLDTDLVLLINNGDGMEFLRRQQREESFGDYDQYFLNGSGTMSAQRNLRRGMRCWGTVHLKQMVCPTQWQQEQISYKGIQPATLW</sequence>
<evidence type="ECO:0000256" key="2">
    <source>
        <dbReference type="ARBA" id="ARBA00004514"/>
    </source>
</evidence>
<comment type="subcellular location">
    <subcellularLocation>
        <location evidence="2">Cytoplasm</location>
        <location evidence="2">Cytosol</location>
    </subcellularLocation>
    <subcellularLocation>
        <location evidence="1">Lysosome</location>
    </subcellularLocation>
    <subcellularLocation>
        <location evidence="3">Secreted</location>
        <location evidence="3">Extracellular exosome</location>
    </subcellularLocation>
</comment>
<keyword evidence="10" id="KW-0395">Inflammatory response</keyword>
<dbReference type="Proteomes" id="UP001295444">
    <property type="component" value="Chromosome 03"/>
</dbReference>
<gene>
    <name evidence="13" type="ORF">PECUL_23A047529</name>
</gene>
<dbReference type="Pfam" id="PF00340">
    <property type="entry name" value="IL1"/>
    <property type="match status" value="1"/>
</dbReference>
<reference evidence="13" key="1">
    <citation type="submission" date="2022-03" db="EMBL/GenBank/DDBJ databases">
        <authorList>
            <person name="Alioto T."/>
            <person name="Alioto T."/>
            <person name="Gomez Garrido J."/>
        </authorList>
    </citation>
    <scope>NUCLEOTIDE SEQUENCE</scope>
</reference>
<dbReference type="GO" id="GO:0001660">
    <property type="term" value="P:fever generation"/>
    <property type="evidence" value="ECO:0007669"/>
    <property type="project" value="UniProtKB-KW"/>
</dbReference>
<evidence type="ECO:0000256" key="9">
    <source>
        <dbReference type="ARBA" id="ARBA00022620"/>
    </source>
</evidence>
<evidence type="ECO:0000256" key="6">
    <source>
        <dbReference type="ARBA" id="ARBA00022490"/>
    </source>
</evidence>
<dbReference type="InterPro" id="IPR000975">
    <property type="entry name" value="IL-1_fam"/>
</dbReference>
<dbReference type="GO" id="GO:0019221">
    <property type="term" value="P:cytokine-mediated signaling pathway"/>
    <property type="evidence" value="ECO:0007669"/>
    <property type="project" value="TreeGrafter"/>
</dbReference>
<accession>A0AAD1RQQ4</accession>
<dbReference type="GO" id="GO:0005829">
    <property type="term" value="C:cytosol"/>
    <property type="evidence" value="ECO:0007669"/>
    <property type="project" value="UniProtKB-SubCell"/>
</dbReference>
<evidence type="ECO:0000256" key="10">
    <source>
        <dbReference type="ARBA" id="ARBA00023198"/>
    </source>
</evidence>
<dbReference type="SUPFAM" id="SSF50353">
    <property type="entry name" value="Cytokine"/>
    <property type="match status" value="1"/>
</dbReference>
<keyword evidence="8" id="KW-0964">Secreted</keyword>
<name>A0AAD1RQQ4_PELCU</name>
<evidence type="ECO:0000256" key="11">
    <source>
        <dbReference type="ARBA" id="ARBA00023228"/>
    </source>
</evidence>
<evidence type="ECO:0000256" key="1">
    <source>
        <dbReference type="ARBA" id="ARBA00004371"/>
    </source>
</evidence>
<evidence type="ECO:0000256" key="3">
    <source>
        <dbReference type="ARBA" id="ARBA00004550"/>
    </source>
</evidence>
<dbReference type="Gene3D" id="2.80.10.50">
    <property type="match status" value="1"/>
</dbReference>
<dbReference type="GO" id="GO:0006955">
    <property type="term" value="P:immune response"/>
    <property type="evidence" value="ECO:0007669"/>
    <property type="project" value="InterPro"/>
</dbReference>
<evidence type="ECO:0000256" key="7">
    <source>
        <dbReference type="ARBA" id="ARBA00022514"/>
    </source>
</evidence>
<keyword evidence="6" id="KW-0963">Cytoplasm</keyword>
<evidence type="ECO:0000256" key="12">
    <source>
        <dbReference type="ARBA" id="ARBA00023246"/>
    </source>
</evidence>
<dbReference type="GO" id="GO:0005764">
    <property type="term" value="C:lysosome"/>
    <property type="evidence" value="ECO:0007669"/>
    <property type="project" value="UniProtKB-SubCell"/>
</dbReference>
<dbReference type="GO" id="GO:0051781">
    <property type="term" value="P:positive regulation of cell division"/>
    <property type="evidence" value="ECO:0007669"/>
    <property type="project" value="UniProtKB-KW"/>
</dbReference>
<evidence type="ECO:0000256" key="5">
    <source>
        <dbReference type="ARBA" id="ARBA00014702"/>
    </source>
</evidence>
<organism evidence="13 14">
    <name type="scientific">Pelobates cultripes</name>
    <name type="common">Western spadefoot toad</name>
    <dbReference type="NCBI Taxonomy" id="61616"/>
    <lineage>
        <taxon>Eukaryota</taxon>
        <taxon>Metazoa</taxon>
        <taxon>Chordata</taxon>
        <taxon>Craniata</taxon>
        <taxon>Vertebrata</taxon>
        <taxon>Euteleostomi</taxon>
        <taxon>Amphibia</taxon>
        <taxon>Batrachia</taxon>
        <taxon>Anura</taxon>
        <taxon>Pelobatoidea</taxon>
        <taxon>Pelobatidae</taxon>
        <taxon>Pelobates</taxon>
    </lineage>
</organism>
<dbReference type="PANTHER" id="PTHR10078">
    <property type="entry name" value="INTERLEUKIN-1 FAMILY MEMBER"/>
    <property type="match status" value="1"/>
</dbReference>
<dbReference type="SMART" id="SM00125">
    <property type="entry name" value="IL1"/>
    <property type="match status" value="1"/>
</dbReference>
<dbReference type="GO" id="GO:0005615">
    <property type="term" value="C:extracellular space"/>
    <property type="evidence" value="ECO:0007669"/>
    <property type="project" value="UniProtKB-KW"/>
</dbReference>
<keyword evidence="12" id="KW-0497">Mitogen</keyword>
<protein>
    <recommendedName>
        <fullName evidence="5">Interleukin-1 beta</fullName>
    </recommendedName>
</protein>
<dbReference type="PANTHER" id="PTHR10078:SF30">
    <property type="entry name" value="INTERLEUKIN-1 BETA"/>
    <property type="match status" value="1"/>
</dbReference>
<dbReference type="GO" id="GO:0071222">
    <property type="term" value="P:cellular response to lipopolysaccharide"/>
    <property type="evidence" value="ECO:0007669"/>
    <property type="project" value="TreeGrafter"/>
</dbReference>
<evidence type="ECO:0000256" key="4">
    <source>
        <dbReference type="ARBA" id="ARBA00010448"/>
    </source>
</evidence>
<keyword evidence="14" id="KW-1185">Reference proteome</keyword>